<evidence type="ECO:0000313" key="1">
    <source>
        <dbReference type="EMBL" id="CAE1268795.1"/>
    </source>
</evidence>
<gene>
    <name evidence="1" type="ORF">SPHA_36259</name>
</gene>
<organism evidence="1 2">
    <name type="scientific">Acanthosepion pharaonis</name>
    <name type="common">Pharaoh cuttlefish</name>
    <name type="synonym">Sepia pharaonis</name>
    <dbReference type="NCBI Taxonomy" id="158019"/>
    <lineage>
        <taxon>Eukaryota</taxon>
        <taxon>Metazoa</taxon>
        <taxon>Spiralia</taxon>
        <taxon>Lophotrochozoa</taxon>
        <taxon>Mollusca</taxon>
        <taxon>Cephalopoda</taxon>
        <taxon>Coleoidea</taxon>
        <taxon>Decapodiformes</taxon>
        <taxon>Sepiida</taxon>
        <taxon>Sepiina</taxon>
        <taxon>Sepiidae</taxon>
        <taxon>Acanthosepion</taxon>
    </lineage>
</organism>
<reference evidence="1" key="1">
    <citation type="submission" date="2021-01" db="EMBL/GenBank/DDBJ databases">
        <authorList>
            <person name="Li R."/>
            <person name="Bekaert M."/>
        </authorList>
    </citation>
    <scope>NUCLEOTIDE SEQUENCE</scope>
    <source>
        <strain evidence="1">Farmed</strain>
    </source>
</reference>
<protein>
    <submittedName>
        <fullName evidence="1">Uncharacterized protein</fullName>
    </submittedName>
</protein>
<dbReference type="Proteomes" id="UP000597762">
    <property type="component" value="Unassembled WGS sequence"/>
</dbReference>
<dbReference type="EMBL" id="CAHIKZ030001581">
    <property type="protein sequence ID" value="CAE1268795.1"/>
    <property type="molecule type" value="Genomic_DNA"/>
</dbReference>
<proteinExistence type="predicted"/>
<accession>A0A812CM05</accession>
<evidence type="ECO:0000313" key="2">
    <source>
        <dbReference type="Proteomes" id="UP000597762"/>
    </source>
</evidence>
<dbReference type="AlphaFoldDB" id="A0A812CM05"/>
<comment type="caution">
    <text evidence="1">The sequence shown here is derived from an EMBL/GenBank/DDBJ whole genome shotgun (WGS) entry which is preliminary data.</text>
</comment>
<name>A0A812CM05_ACAPH</name>
<keyword evidence="2" id="KW-1185">Reference proteome</keyword>
<sequence length="284" mass="30944">MRPAVCLVTGAIYCRSGRANLCTLVNSTCTHSASPLVPVSSVFVNGSCTHSEQPFIQGFSAPVNGLDIFCVQPTVLASTTHRDISVVCQSSSAPYTQSNHPRRRLFFFPTPSNRHWRTSFFPAYSAYFSSNIDCSNYHLHMSTDWSYSSAHQTVPDIYFVCIYSSVRTSFFSRYLIHSLFCTGKFTRVLIKLSTQSTGSRVVLHPFHPNIVSSSSFSTLPSMRRTEMEAFPLPLYVHPTLGVKGLAPPLAPSVQAVPPSATFFDSALHPGPHVTPSAAAAAAAA</sequence>